<name>A0A8H5B8S0_9AGAR</name>
<keyword evidence="4 8" id="KW-0479">Metal-binding</keyword>
<feature type="transmembrane region" description="Helical" evidence="9">
    <location>
        <begin position="57"/>
        <end position="78"/>
    </location>
</feature>
<evidence type="ECO:0000256" key="4">
    <source>
        <dbReference type="ARBA" id="ARBA00022723"/>
    </source>
</evidence>
<keyword evidence="7" id="KW-0503">Monooxygenase</keyword>
<evidence type="ECO:0000256" key="6">
    <source>
        <dbReference type="ARBA" id="ARBA00023004"/>
    </source>
</evidence>
<feature type="binding site" description="axial binding residue" evidence="8">
    <location>
        <position position="526"/>
    </location>
    <ligand>
        <name>heme</name>
        <dbReference type="ChEBI" id="CHEBI:30413"/>
    </ligand>
    <ligandPart>
        <name>Fe</name>
        <dbReference type="ChEBI" id="CHEBI:18248"/>
    </ligandPart>
</feature>
<dbReference type="GO" id="GO:0020037">
    <property type="term" value="F:heme binding"/>
    <property type="evidence" value="ECO:0007669"/>
    <property type="project" value="InterPro"/>
</dbReference>
<dbReference type="GO" id="GO:0005506">
    <property type="term" value="F:iron ion binding"/>
    <property type="evidence" value="ECO:0007669"/>
    <property type="project" value="InterPro"/>
</dbReference>
<dbReference type="Pfam" id="PF00067">
    <property type="entry name" value="p450"/>
    <property type="match status" value="1"/>
</dbReference>
<evidence type="ECO:0000256" key="3">
    <source>
        <dbReference type="ARBA" id="ARBA00010617"/>
    </source>
</evidence>
<dbReference type="PANTHER" id="PTHR24305:SF187">
    <property type="entry name" value="P450, PUTATIVE (EUROFUNG)-RELATED"/>
    <property type="match status" value="1"/>
</dbReference>
<keyword evidence="5" id="KW-0560">Oxidoreductase</keyword>
<dbReference type="InterPro" id="IPR050121">
    <property type="entry name" value="Cytochrome_P450_monoxygenase"/>
</dbReference>
<keyword evidence="9" id="KW-1133">Transmembrane helix</keyword>
<comment type="caution">
    <text evidence="10">The sequence shown here is derived from an EMBL/GenBank/DDBJ whole genome shotgun (WGS) entry which is preliminary data.</text>
</comment>
<dbReference type="Gene3D" id="1.10.630.10">
    <property type="entry name" value="Cytochrome P450"/>
    <property type="match status" value="1"/>
</dbReference>
<dbReference type="InterPro" id="IPR001128">
    <property type="entry name" value="Cyt_P450"/>
</dbReference>
<comment type="similarity">
    <text evidence="3">Belongs to the cytochrome P450 family.</text>
</comment>
<evidence type="ECO:0000256" key="7">
    <source>
        <dbReference type="ARBA" id="ARBA00023033"/>
    </source>
</evidence>
<accession>A0A8H5B8S0</accession>
<comment type="pathway">
    <text evidence="2">Secondary metabolite biosynthesis.</text>
</comment>
<reference evidence="10 11" key="1">
    <citation type="journal article" date="2020" name="ISME J.">
        <title>Uncovering the hidden diversity of litter-decomposition mechanisms in mushroom-forming fungi.</title>
        <authorList>
            <person name="Floudas D."/>
            <person name="Bentzer J."/>
            <person name="Ahren D."/>
            <person name="Johansson T."/>
            <person name="Persson P."/>
            <person name="Tunlid A."/>
        </authorList>
    </citation>
    <scope>NUCLEOTIDE SEQUENCE [LARGE SCALE GENOMIC DNA]</scope>
    <source>
        <strain evidence="10 11">CBS 101986</strain>
    </source>
</reference>
<keyword evidence="8" id="KW-0349">Heme</keyword>
<dbReference type="InterPro" id="IPR002401">
    <property type="entry name" value="Cyt_P450_E_grp-I"/>
</dbReference>
<evidence type="ECO:0000313" key="10">
    <source>
        <dbReference type="EMBL" id="KAF5318722.1"/>
    </source>
</evidence>
<dbReference type="Proteomes" id="UP000567179">
    <property type="component" value="Unassembled WGS sequence"/>
</dbReference>
<dbReference type="PANTHER" id="PTHR24305">
    <property type="entry name" value="CYTOCHROME P450"/>
    <property type="match status" value="1"/>
</dbReference>
<evidence type="ECO:0000256" key="8">
    <source>
        <dbReference type="PIRSR" id="PIRSR602401-1"/>
    </source>
</evidence>
<dbReference type="GO" id="GO:0016705">
    <property type="term" value="F:oxidoreductase activity, acting on paired donors, with incorporation or reduction of molecular oxygen"/>
    <property type="evidence" value="ECO:0007669"/>
    <property type="project" value="InterPro"/>
</dbReference>
<dbReference type="EMBL" id="JAACJJ010000030">
    <property type="protein sequence ID" value="KAF5318722.1"/>
    <property type="molecule type" value="Genomic_DNA"/>
</dbReference>
<protein>
    <recommendedName>
        <fullName evidence="12">Cytochrome P450</fullName>
    </recommendedName>
</protein>
<keyword evidence="6 8" id="KW-0408">Iron</keyword>
<dbReference type="InterPro" id="IPR036396">
    <property type="entry name" value="Cyt_P450_sf"/>
</dbReference>
<evidence type="ECO:0000256" key="5">
    <source>
        <dbReference type="ARBA" id="ARBA00023002"/>
    </source>
</evidence>
<sequence length="587" mass="65752">MDRDTQIFTLTRVVAALATHQWLKRYDPIALSKAVPVLAIVPAIPIFISSRQLSSSLLTVVFTYGIFYLTLALSVITYRLSPYHPLAKYPGPKIMKITKLWGAYIAYKGQSHVYLKAMHDQYGPTIRIGPNEISTTEKALLPQIFGNQGMPKGPMWTGRKFAQTKDQQESGFDNIIDLQESSLHAQLRKPWNKAFSAEPLKGYEAALIRRIRQMNTQLRLITEESKDGVGKIDASKWICYFAFDFIGDIAFGGGFDLMKEGDKDGAFHSMEKALVLPGIAQHVPWAYKFVRSLPGMGTSLGKFIEFGMGHALRRFRMEVKEKDLFYYMSEASGSNLESELPMIISNALLAIIAGSDTSSLTLSCVVHLLLANPAAYRRLQQEVDKTFEEHDIPSFDVEVGRDDEEEETRYNEILTVMPYLNAVLNEGLRLFPAVPTGLQRAPAKGSGGKQLVTPSGDFYLPEGNAVTVPAYVMHRDAVHFSPSPDAFMPERWIPASSEKSDEKAASTKFSTARDAFIPFSLGQQNCVGRPLALMEMRYLLATLVRNFEIEFDDSEVGMQQWTDGLQDRYTFQPKGTLPVKISRRATH</sequence>
<dbReference type="AlphaFoldDB" id="A0A8H5B8S0"/>
<organism evidence="10 11">
    <name type="scientific">Psilocybe cf. subviscida</name>
    <dbReference type="NCBI Taxonomy" id="2480587"/>
    <lineage>
        <taxon>Eukaryota</taxon>
        <taxon>Fungi</taxon>
        <taxon>Dikarya</taxon>
        <taxon>Basidiomycota</taxon>
        <taxon>Agaricomycotina</taxon>
        <taxon>Agaricomycetes</taxon>
        <taxon>Agaricomycetidae</taxon>
        <taxon>Agaricales</taxon>
        <taxon>Agaricineae</taxon>
        <taxon>Strophariaceae</taxon>
        <taxon>Psilocybe</taxon>
    </lineage>
</organism>
<evidence type="ECO:0000256" key="9">
    <source>
        <dbReference type="SAM" id="Phobius"/>
    </source>
</evidence>
<keyword evidence="9" id="KW-0812">Transmembrane</keyword>
<evidence type="ECO:0000313" key="11">
    <source>
        <dbReference type="Proteomes" id="UP000567179"/>
    </source>
</evidence>
<dbReference type="PRINTS" id="PR00463">
    <property type="entry name" value="EP450I"/>
</dbReference>
<evidence type="ECO:0008006" key="12">
    <source>
        <dbReference type="Google" id="ProtNLM"/>
    </source>
</evidence>
<dbReference type="SUPFAM" id="SSF48264">
    <property type="entry name" value="Cytochrome P450"/>
    <property type="match status" value="1"/>
</dbReference>
<proteinExistence type="inferred from homology"/>
<evidence type="ECO:0000256" key="1">
    <source>
        <dbReference type="ARBA" id="ARBA00001971"/>
    </source>
</evidence>
<dbReference type="PRINTS" id="PR00385">
    <property type="entry name" value="P450"/>
</dbReference>
<gene>
    <name evidence="10" type="ORF">D9619_011020</name>
</gene>
<evidence type="ECO:0000256" key="2">
    <source>
        <dbReference type="ARBA" id="ARBA00005179"/>
    </source>
</evidence>
<dbReference type="GO" id="GO:0004497">
    <property type="term" value="F:monooxygenase activity"/>
    <property type="evidence" value="ECO:0007669"/>
    <property type="project" value="UniProtKB-KW"/>
</dbReference>
<keyword evidence="9" id="KW-0472">Membrane</keyword>
<comment type="cofactor">
    <cofactor evidence="1 8">
        <name>heme</name>
        <dbReference type="ChEBI" id="CHEBI:30413"/>
    </cofactor>
</comment>
<dbReference type="OrthoDB" id="6692864at2759"/>
<keyword evidence="11" id="KW-1185">Reference proteome</keyword>